<reference evidence="3" key="1">
    <citation type="submission" date="2023-06" db="EMBL/GenBank/DDBJ databases">
        <title>Genome-scale phylogeny and comparative genomics of the fungal order Sordariales.</title>
        <authorList>
            <consortium name="Lawrence Berkeley National Laboratory"/>
            <person name="Hensen N."/>
            <person name="Bonometti L."/>
            <person name="Westerberg I."/>
            <person name="Brannstrom I.O."/>
            <person name="Guillou S."/>
            <person name="Cros-Aarteil S."/>
            <person name="Calhoun S."/>
            <person name="Haridas S."/>
            <person name="Kuo A."/>
            <person name="Mondo S."/>
            <person name="Pangilinan J."/>
            <person name="Riley R."/>
            <person name="Labutti K."/>
            <person name="Andreopoulos B."/>
            <person name="Lipzen A."/>
            <person name="Chen C."/>
            <person name="Yanf M."/>
            <person name="Daum C."/>
            <person name="Ng V."/>
            <person name="Clum A."/>
            <person name="Steindorff A."/>
            <person name="Ohm R."/>
            <person name="Martin F."/>
            <person name="Silar P."/>
            <person name="Natvig D."/>
            <person name="Lalanne C."/>
            <person name="Gautier V."/>
            <person name="Ament-Velasquez S.L."/>
            <person name="Kruys A."/>
            <person name="Hutchinson M.I."/>
            <person name="Powell A.J."/>
            <person name="Barry K."/>
            <person name="Miller A.N."/>
            <person name="Grigoriev I.V."/>
            <person name="Debuchy R."/>
            <person name="Gladieux P."/>
            <person name="Thoren M.H."/>
            <person name="Johannesson H."/>
        </authorList>
    </citation>
    <scope>NUCLEOTIDE SEQUENCE</scope>
    <source>
        <strain evidence="3">CBS 307.81</strain>
    </source>
</reference>
<organism evidence="3 4">
    <name type="scientific">Cercophora samala</name>
    <dbReference type="NCBI Taxonomy" id="330535"/>
    <lineage>
        <taxon>Eukaryota</taxon>
        <taxon>Fungi</taxon>
        <taxon>Dikarya</taxon>
        <taxon>Ascomycota</taxon>
        <taxon>Pezizomycotina</taxon>
        <taxon>Sordariomycetes</taxon>
        <taxon>Sordariomycetidae</taxon>
        <taxon>Sordariales</taxon>
        <taxon>Lasiosphaeriaceae</taxon>
        <taxon>Cercophora</taxon>
    </lineage>
</organism>
<comment type="caution">
    <text evidence="3">The sequence shown here is derived from an EMBL/GenBank/DDBJ whole genome shotgun (WGS) entry which is preliminary data.</text>
</comment>
<dbReference type="PANTHER" id="PTHR21310:SF39">
    <property type="entry name" value="AMINOGLYCOSIDE PHOSPHOTRANSFERASE DOMAIN-CONTAINING PROTEIN"/>
    <property type="match status" value="1"/>
</dbReference>
<dbReference type="InterPro" id="IPR056672">
    <property type="entry name" value="DUF7770"/>
</dbReference>
<keyword evidence="1" id="KW-0812">Transmembrane</keyword>
<name>A0AA40D9E7_9PEZI</name>
<dbReference type="Pfam" id="PF24968">
    <property type="entry name" value="DUF7770"/>
    <property type="match status" value="1"/>
</dbReference>
<dbReference type="SUPFAM" id="SSF56112">
    <property type="entry name" value="Protein kinase-like (PK-like)"/>
    <property type="match status" value="1"/>
</dbReference>
<keyword evidence="1" id="KW-0472">Membrane</keyword>
<feature type="domain" description="DUF7770" evidence="2">
    <location>
        <begin position="347"/>
        <end position="452"/>
    </location>
</feature>
<dbReference type="Gene3D" id="3.90.1200.10">
    <property type="match status" value="1"/>
</dbReference>
<keyword evidence="4" id="KW-1185">Reference proteome</keyword>
<keyword evidence="1" id="KW-1133">Transmembrane helix</keyword>
<dbReference type="InterPro" id="IPR011009">
    <property type="entry name" value="Kinase-like_dom_sf"/>
</dbReference>
<evidence type="ECO:0000256" key="1">
    <source>
        <dbReference type="SAM" id="Phobius"/>
    </source>
</evidence>
<dbReference type="PANTHER" id="PTHR21310">
    <property type="entry name" value="AMINOGLYCOSIDE PHOSPHOTRANSFERASE-RELATED-RELATED"/>
    <property type="match status" value="1"/>
</dbReference>
<protein>
    <recommendedName>
        <fullName evidence="2">DUF7770 domain-containing protein</fullName>
    </recommendedName>
</protein>
<dbReference type="Pfam" id="PF01633">
    <property type="entry name" value="Choline_kinase"/>
    <property type="match status" value="1"/>
</dbReference>
<accession>A0AA40D9E7</accession>
<sequence>MDSVDALDDRELADRIGQARMAPSRAAITYSNAMPLADLYFTKTYDKDHLDDVVCAITRARNLGIRTPSVKRVVPILNSSRVECITHRIHGPTLEECWPSLGWFTTVRLAFQLRSMVGRMRTVTSPTAGSLGTGICRSLWLEETYGVPPNASPAVLSSIVNFWYNLVNFRREATKSAEQHKEACADPTKPEPDMVFTHGDLAPRNIILEEKTNNLWLIDWDYSGYYPRYFEFAGIRNFTAPPEWGWFGELRWKFFCWIATGWYEKERAMLRESPHKSILGQTFSFSPPTPLPPTFTTSADTLPSTPSAMSDLTSLAAQSSAALEDLGDNWDLSNLSLSSLTAPVTAIHLCCLRNDLNEGDENGEPPTNHWVLSLQTSHSPDSSIMLDMAPGYGTDGLRGKIEVTSLPEAAYTDETLHAFFYKPEIDVRVEDIARLINDKGRDAFNFSPEWEGSVSYQSPNTTHINMDEYIPIVPAIIVAPAVGVALWAICYKCILSCRPRTEKTPPLFQPATGLFSVKQAPLLPRT</sequence>
<dbReference type="Proteomes" id="UP001174997">
    <property type="component" value="Unassembled WGS sequence"/>
</dbReference>
<evidence type="ECO:0000313" key="4">
    <source>
        <dbReference type="Proteomes" id="UP001174997"/>
    </source>
</evidence>
<dbReference type="EMBL" id="JAULSY010000083">
    <property type="protein sequence ID" value="KAK0666728.1"/>
    <property type="molecule type" value="Genomic_DNA"/>
</dbReference>
<feature type="transmembrane region" description="Helical" evidence="1">
    <location>
        <begin position="469"/>
        <end position="490"/>
    </location>
</feature>
<evidence type="ECO:0000259" key="2">
    <source>
        <dbReference type="Pfam" id="PF24968"/>
    </source>
</evidence>
<evidence type="ECO:0000313" key="3">
    <source>
        <dbReference type="EMBL" id="KAK0666728.1"/>
    </source>
</evidence>
<dbReference type="AlphaFoldDB" id="A0AA40D9E7"/>
<proteinExistence type="predicted"/>
<gene>
    <name evidence="3" type="ORF">QBC41DRAFT_375134</name>
</gene>
<dbReference type="InterPro" id="IPR051678">
    <property type="entry name" value="AGP_Transferase"/>
</dbReference>